<dbReference type="AlphaFoldDB" id="A0A917QQF4"/>
<reference evidence="1" key="1">
    <citation type="journal article" date="2014" name="Int. J. Syst. Evol. Microbiol.">
        <title>Complete genome sequence of Corynebacterium casei LMG S-19264T (=DSM 44701T), isolated from a smear-ripened cheese.</title>
        <authorList>
            <consortium name="US DOE Joint Genome Institute (JGI-PGF)"/>
            <person name="Walter F."/>
            <person name="Albersmeier A."/>
            <person name="Kalinowski J."/>
            <person name="Ruckert C."/>
        </authorList>
    </citation>
    <scope>NUCLEOTIDE SEQUENCE</scope>
    <source>
        <strain evidence="1">JCM 13064</strain>
    </source>
</reference>
<dbReference type="RefSeq" id="WP_189160942.1">
    <property type="nucleotide sequence ID" value="NZ_BMNT01000001.1"/>
</dbReference>
<comment type="caution">
    <text evidence="1">The sequence shown here is derived from an EMBL/GenBank/DDBJ whole genome shotgun (WGS) entry which is preliminary data.</text>
</comment>
<gene>
    <name evidence="1" type="ORF">GCM10007964_01450</name>
</gene>
<organism evidence="1 2">
    <name type="scientific">Sphaerisporangium melleum</name>
    <dbReference type="NCBI Taxonomy" id="321316"/>
    <lineage>
        <taxon>Bacteria</taxon>
        <taxon>Bacillati</taxon>
        <taxon>Actinomycetota</taxon>
        <taxon>Actinomycetes</taxon>
        <taxon>Streptosporangiales</taxon>
        <taxon>Streptosporangiaceae</taxon>
        <taxon>Sphaerisporangium</taxon>
    </lineage>
</organism>
<accession>A0A917QQF4</accession>
<dbReference type="EMBL" id="BMNT01000001">
    <property type="protein sequence ID" value="GGK62000.1"/>
    <property type="molecule type" value="Genomic_DNA"/>
</dbReference>
<proteinExistence type="predicted"/>
<reference evidence="1" key="2">
    <citation type="submission" date="2020-09" db="EMBL/GenBank/DDBJ databases">
        <authorList>
            <person name="Sun Q."/>
            <person name="Ohkuma M."/>
        </authorList>
    </citation>
    <scope>NUCLEOTIDE SEQUENCE</scope>
    <source>
        <strain evidence="1">JCM 13064</strain>
    </source>
</reference>
<protein>
    <submittedName>
        <fullName evidence="1">Uncharacterized protein</fullName>
    </submittedName>
</protein>
<name>A0A917QQF4_9ACTN</name>
<evidence type="ECO:0000313" key="1">
    <source>
        <dbReference type="EMBL" id="GGK62000.1"/>
    </source>
</evidence>
<keyword evidence="2" id="KW-1185">Reference proteome</keyword>
<dbReference type="Proteomes" id="UP000645217">
    <property type="component" value="Unassembled WGS sequence"/>
</dbReference>
<sequence>MNARLDSADLLRRAAAKLRETAAGTTSGDWDVRDSGELVAWQDTEDQRFEYLVECVEWENPADPKWIAVASPALAEPLAAWLEEVARQYEMAPCNSPDGLCNGCERRDDFVYAFNVAQAILGETAPPSRMFADTKPVEAEVGS</sequence>
<evidence type="ECO:0000313" key="2">
    <source>
        <dbReference type="Proteomes" id="UP000645217"/>
    </source>
</evidence>